<keyword evidence="1" id="KW-1133">Transmembrane helix</keyword>
<gene>
    <name evidence="2" type="ORF">BEI61_05836</name>
</gene>
<dbReference type="AlphaFoldDB" id="A0A1E2ZZC1"/>
<dbReference type="GeneID" id="29729776"/>
<dbReference type="Pfam" id="PF22564">
    <property type="entry name" value="HAAS"/>
    <property type="match status" value="1"/>
</dbReference>
<name>A0A1E2ZZC1_9FIRM</name>
<comment type="caution">
    <text evidence="2">The sequence shown here is derived from an EMBL/GenBank/DDBJ whole genome shotgun (WGS) entry which is preliminary data.</text>
</comment>
<organism evidence="2 3">
    <name type="scientific">Eisenbergiella tayi</name>
    <dbReference type="NCBI Taxonomy" id="1432052"/>
    <lineage>
        <taxon>Bacteria</taxon>
        <taxon>Bacillati</taxon>
        <taxon>Bacillota</taxon>
        <taxon>Clostridia</taxon>
        <taxon>Lachnospirales</taxon>
        <taxon>Lachnospiraceae</taxon>
        <taxon>Eisenbergiella</taxon>
    </lineage>
</organism>
<evidence type="ECO:0000313" key="2">
    <source>
        <dbReference type="EMBL" id="ODM01843.1"/>
    </source>
</evidence>
<evidence type="ECO:0000256" key="1">
    <source>
        <dbReference type="SAM" id="Phobius"/>
    </source>
</evidence>
<protein>
    <recommendedName>
        <fullName evidence="4">DUF1700 domain-containing protein</fullName>
    </recommendedName>
</protein>
<dbReference type="RefSeq" id="WP_009254105.1">
    <property type="nucleotide sequence ID" value="NZ_CABMHK010000050.1"/>
</dbReference>
<evidence type="ECO:0000313" key="3">
    <source>
        <dbReference type="Proteomes" id="UP000094067"/>
    </source>
</evidence>
<dbReference type="PATRIC" id="fig|1432052.4.peg.6466"/>
<sequence length="158" mass="17779">MTKTEFLEALRRALNGNMAAASVEDNLKFYENYFYSEEAKGRSEAAVLSELGDPRILARTLIDAAERAGDAYAREANETQFRAASGAQNRDEYREEAYSQGNGRTVKRVHMPGWLIAILVIMVFVVVISVVGSLMWAILPYLIPVVLVVYIIRLFQKK</sequence>
<reference evidence="2 3" key="1">
    <citation type="submission" date="2016-07" db="EMBL/GenBank/DDBJ databases">
        <title>Characterization of isolates of Eisenbergiella tayi derived from blood cultures, using whole genome sequencing.</title>
        <authorList>
            <person name="Burdz T."/>
            <person name="Wiebe D."/>
            <person name="Huynh C."/>
            <person name="Bernard K."/>
        </authorList>
    </citation>
    <scope>NUCLEOTIDE SEQUENCE [LARGE SCALE GENOMIC DNA]</scope>
    <source>
        <strain evidence="2 3">NML 110608</strain>
    </source>
</reference>
<dbReference type="Proteomes" id="UP000094067">
    <property type="component" value="Unassembled WGS sequence"/>
</dbReference>
<feature type="transmembrane region" description="Helical" evidence="1">
    <location>
        <begin position="114"/>
        <end position="132"/>
    </location>
</feature>
<evidence type="ECO:0008006" key="4">
    <source>
        <dbReference type="Google" id="ProtNLM"/>
    </source>
</evidence>
<proteinExistence type="predicted"/>
<feature type="transmembrane region" description="Helical" evidence="1">
    <location>
        <begin position="138"/>
        <end position="155"/>
    </location>
</feature>
<keyword evidence="1" id="KW-0812">Transmembrane</keyword>
<keyword evidence="1" id="KW-0472">Membrane</keyword>
<dbReference type="EMBL" id="MCGH01000005">
    <property type="protein sequence ID" value="ODM01843.1"/>
    <property type="molecule type" value="Genomic_DNA"/>
</dbReference>
<accession>A0A1E2ZZC1</accession>